<dbReference type="SUPFAM" id="SSF55073">
    <property type="entry name" value="Nucleotide cyclase"/>
    <property type="match status" value="1"/>
</dbReference>
<proteinExistence type="predicted"/>
<evidence type="ECO:0000259" key="1">
    <source>
        <dbReference type="PROSITE" id="PS50125"/>
    </source>
</evidence>
<reference evidence="3" key="1">
    <citation type="submission" date="2014-11" db="EMBL/GenBank/DDBJ databases">
        <title>Draft genome sequence of Hydrogenophaga intermedia S1.</title>
        <authorList>
            <person name="Gan H.M."/>
            <person name="Chew T.H."/>
            <person name="Stolz A."/>
        </authorList>
    </citation>
    <scope>NUCLEOTIDE SEQUENCE [LARGE SCALE GENOMIC DNA]</scope>
    <source>
        <strain evidence="3">S1</strain>
    </source>
</reference>
<dbReference type="Gene3D" id="3.30.70.1230">
    <property type="entry name" value="Nucleotide cyclase"/>
    <property type="match status" value="1"/>
</dbReference>
<protein>
    <submittedName>
        <fullName evidence="2">Integral membrane protein-like protein</fullName>
    </submittedName>
</protein>
<dbReference type="InterPro" id="IPR050697">
    <property type="entry name" value="Adenylyl/Guanylyl_Cyclase_3/4"/>
</dbReference>
<dbReference type="AlphaFoldDB" id="A0A1L1PFB9"/>
<dbReference type="GO" id="GO:0035556">
    <property type="term" value="P:intracellular signal transduction"/>
    <property type="evidence" value="ECO:0007669"/>
    <property type="project" value="InterPro"/>
</dbReference>
<dbReference type="PANTHER" id="PTHR43081">
    <property type="entry name" value="ADENYLATE CYCLASE, TERMINAL-DIFFERENTIATION SPECIFIC-RELATED"/>
    <property type="match status" value="1"/>
</dbReference>
<accession>A0A1L1PFB9</accession>
<organism evidence="2 3">
    <name type="scientific">Hydrogenophaga intermedia</name>
    <dbReference type="NCBI Taxonomy" id="65786"/>
    <lineage>
        <taxon>Bacteria</taxon>
        <taxon>Pseudomonadati</taxon>
        <taxon>Pseudomonadota</taxon>
        <taxon>Betaproteobacteria</taxon>
        <taxon>Burkholderiales</taxon>
        <taxon>Comamonadaceae</taxon>
        <taxon>Hydrogenophaga</taxon>
    </lineage>
</organism>
<feature type="domain" description="Guanylate cyclase" evidence="1">
    <location>
        <begin position="10"/>
        <end position="125"/>
    </location>
</feature>
<dbReference type="PROSITE" id="PS50125">
    <property type="entry name" value="GUANYLATE_CYCLASE_2"/>
    <property type="match status" value="1"/>
</dbReference>
<dbReference type="Gene3D" id="1.25.40.10">
    <property type="entry name" value="Tetratricopeptide repeat domain"/>
    <property type="match status" value="1"/>
</dbReference>
<name>A0A1L1PFB9_HYDIT</name>
<dbReference type="InterPro" id="IPR001054">
    <property type="entry name" value="A/G_cyclase"/>
</dbReference>
<dbReference type="InterPro" id="IPR029787">
    <property type="entry name" value="Nucleotide_cyclase"/>
</dbReference>
<keyword evidence="3" id="KW-1185">Reference proteome</keyword>
<dbReference type="Gene3D" id="3.40.50.10610">
    <property type="entry name" value="ABC-type transport auxiliary lipoprotein component"/>
    <property type="match status" value="1"/>
</dbReference>
<dbReference type="SUPFAM" id="SSF48452">
    <property type="entry name" value="TPR-like"/>
    <property type="match status" value="2"/>
</dbReference>
<dbReference type="PANTHER" id="PTHR43081:SF19">
    <property type="entry name" value="PH-SENSITIVE ADENYLATE CYCLASE RV1264"/>
    <property type="match status" value="1"/>
</dbReference>
<dbReference type="Pfam" id="PF00211">
    <property type="entry name" value="Guanylate_cyc"/>
    <property type="match status" value="1"/>
</dbReference>
<dbReference type="GO" id="GO:0004016">
    <property type="term" value="F:adenylate cyclase activity"/>
    <property type="evidence" value="ECO:0007669"/>
    <property type="project" value="UniProtKB-ARBA"/>
</dbReference>
<gene>
    <name evidence="2" type="ORF">BN948_02623</name>
</gene>
<dbReference type="InterPro" id="IPR011990">
    <property type="entry name" value="TPR-like_helical_dom_sf"/>
</dbReference>
<dbReference type="Proteomes" id="UP000028878">
    <property type="component" value="Unassembled WGS sequence"/>
</dbReference>
<dbReference type="EMBL" id="CCAE010000020">
    <property type="protein sequence ID" value="CDN88190.1"/>
    <property type="molecule type" value="Genomic_DNA"/>
</dbReference>
<evidence type="ECO:0000313" key="3">
    <source>
        <dbReference type="Proteomes" id="UP000028878"/>
    </source>
</evidence>
<dbReference type="CDD" id="cd07302">
    <property type="entry name" value="CHD"/>
    <property type="match status" value="1"/>
</dbReference>
<dbReference type="Pfam" id="PF14559">
    <property type="entry name" value="TPR_19"/>
    <property type="match status" value="1"/>
</dbReference>
<sequence length="588" mass="65011">MELPPVQHKTVLVIDLVESVRLMAHNEEQVVRLWRGFVHHATTEVFPLHGGRLVKSLGDGLLAEFEHPAQAVRAAMALHRHFDAANQNLPAAQQLHLRAGLNATQLYVDDHDIYGQGVNLAARVADLATPGETVVTASVYDAIVVGIDAEVQDRGESYLKHWPEPVRTWTVTPVSAQGAVPRMPAPEAATSDFRPSIAVVPFETRSHSQEQYVIGELLADGVITQLSRSPDLRVISRLSTSAFRGRQATAAEVGQRLEAAYTLSGSYVSYGDKVVINAELCDTRRGEVVWAERLAGDVMDLLQSDSQLIHQLSEACAEALLQHMVQRTLVLPVPQLDSNALMLGGITLMHRSTPRDLQRSQQLLEAVVERHKRVATPWAWLAKWHIMQVVQGLAPEPAQTFRAAIAVADRALDLEPHSSLAMAIKGHALCHLGADVEAARQLLFESTLNNPNDPMAWLYRSVWSTMWGTAQESVVEAETALHLSPLDPQKYYFEMMLANCYLSMGQHAQAAEQCRASLQKNCYHLPTLRAYVIAQYETGDVEGARKTLDTILKLQPDLTLDRYLASGRESRLRQHGARVLKALGLPIH</sequence>
<dbReference type="GO" id="GO:0006171">
    <property type="term" value="P:cAMP biosynthetic process"/>
    <property type="evidence" value="ECO:0007669"/>
    <property type="project" value="TreeGrafter"/>
</dbReference>
<evidence type="ECO:0000313" key="2">
    <source>
        <dbReference type="EMBL" id="CDN88190.1"/>
    </source>
</evidence>